<dbReference type="EMBL" id="NLAX01001034">
    <property type="protein sequence ID" value="PKS06515.1"/>
    <property type="molecule type" value="Genomic_DNA"/>
</dbReference>
<name>A0A2N3N257_9PEZI</name>
<feature type="signal peptide" evidence="1">
    <location>
        <begin position="1"/>
        <end position="16"/>
    </location>
</feature>
<organism evidence="2 3">
    <name type="scientific">Lomentospora prolificans</name>
    <dbReference type="NCBI Taxonomy" id="41688"/>
    <lineage>
        <taxon>Eukaryota</taxon>
        <taxon>Fungi</taxon>
        <taxon>Dikarya</taxon>
        <taxon>Ascomycota</taxon>
        <taxon>Pezizomycotina</taxon>
        <taxon>Sordariomycetes</taxon>
        <taxon>Hypocreomycetidae</taxon>
        <taxon>Microascales</taxon>
        <taxon>Microascaceae</taxon>
        <taxon>Lomentospora</taxon>
    </lineage>
</organism>
<dbReference type="InParanoid" id="A0A2N3N257"/>
<feature type="chain" id="PRO_5014956524" evidence="1">
    <location>
        <begin position="17"/>
        <end position="190"/>
    </location>
</feature>
<protein>
    <submittedName>
        <fullName evidence="2">Uncharacterized protein</fullName>
    </submittedName>
</protein>
<proteinExistence type="predicted"/>
<keyword evidence="3" id="KW-1185">Reference proteome</keyword>
<evidence type="ECO:0000313" key="2">
    <source>
        <dbReference type="EMBL" id="PKS06515.1"/>
    </source>
</evidence>
<evidence type="ECO:0000313" key="3">
    <source>
        <dbReference type="Proteomes" id="UP000233524"/>
    </source>
</evidence>
<dbReference type="VEuPathDB" id="FungiDB:jhhlp_007263"/>
<dbReference type="Proteomes" id="UP000233524">
    <property type="component" value="Unassembled WGS sequence"/>
</dbReference>
<evidence type="ECO:0000256" key="1">
    <source>
        <dbReference type="SAM" id="SignalP"/>
    </source>
</evidence>
<sequence length="190" mass="21039">MKFLSALSFLVFSAIASPIELNARDRGAFSRYELRIANGTARAPFSGGAVSIRDNRLGFFGNSRKAVFVDVDDESPEVRNSVRITIGGEGTEDEDDTESYVALDGDEDDGVRRVVLSESRSRGAFFEIGEVDEDGFAEIQWVGGGQWLAENTNDDDYELFWWDGESYNVAITYPVELVGRLAAQSREARD</sequence>
<comment type="caution">
    <text evidence="2">The sequence shown here is derived from an EMBL/GenBank/DDBJ whole genome shotgun (WGS) entry which is preliminary data.</text>
</comment>
<dbReference type="OrthoDB" id="10470928at2759"/>
<dbReference type="AlphaFoldDB" id="A0A2N3N257"/>
<gene>
    <name evidence="2" type="ORF">jhhlp_007263</name>
</gene>
<keyword evidence="1" id="KW-0732">Signal</keyword>
<reference evidence="2 3" key="1">
    <citation type="journal article" date="2017" name="G3 (Bethesda)">
        <title>First Draft Genome Sequence of the Pathogenic Fungus Lomentospora prolificans (Formerly Scedosporium prolificans).</title>
        <authorList>
            <person name="Luo R."/>
            <person name="Zimin A."/>
            <person name="Workman R."/>
            <person name="Fan Y."/>
            <person name="Pertea G."/>
            <person name="Grossman N."/>
            <person name="Wear M.P."/>
            <person name="Jia B."/>
            <person name="Miller H."/>
            <person name="Casadevall A."/>
            <person name="Timp W."/>
            <person name="Zhang S.X."/>
            <person name="Salzberg S.L."/>
        </authorList>
    </citation>
    <scope>NUCLEOTIDE SEQUENCE [LARGE SCALE GENOMIC DNA]</scope>
    <source>
        <strain evidence="2 3">JHH-5317</strain>
    </source>
</reference>
<accession>A0A2N3N257</accession>